<dbReference type="Proteomes" id="UP000273643">
    <property type="component" value="Unassembled WGS sequence"/>
</dbReference>
<keyword evidence="2" id="KW-1185">Reference proteome</keyword>
<evidence type="ECO:0000313" key="2">
    <source>
        <dbReference type="Proteomes" id="UP000273643"/>
    </source>
</evidence>
<comment type="caution">
    <text evidence="1">The sequence shown here is derived from an EMBL/GenBank/DDBJ whole genome shotgun (WGS) entry which is preliminary data.</text>
</comment>
<name>A0A3N1NXC4_9GAMM</name>
<sequence>MKFFVGSERFTSRFREGASLASMEKLFFGNGFVVGLTGEYKTFKSTHMTFGGARLTEDSFLAHWNFQKASDEEVYKHYENRLTDFSLGAFGLLAWTESEWEVALDQLAQYAVFIWREGDDYLISNSLELMIQVLKLHRVVVRKSPENAVEALLYGTSFGGATGYVGVRLCCTTSLVYSEGQLRGDDYDFLNKLYASDSQTYDELLDKTVTFLKSAARNLNPDKVGGKILSDLTGGVDSRMVMSLLMCSSLPTEELEVFCLGSDARADKIVADYLVEKYGFKPGVFYNAKSPEGVSPADSIERGVRRFHGMKLADFGDFGDGRIIGQTKLTGYYGELTRLFYDFEPGANEALADRLVSAAGVQQYFTREVMHGFKRKVCGFLERIDALGVGFEDKLNALYLLNRNKVHFGMSAYLADNTRQAFHPLCSSLFTKLSGKLSREDRSVNRVAFDVIDGLSKNLLCEPMAEKVWAQELFDTEFDYGAYRQSAFVRNGDDPLSDRRYKYGQRNLLHAAQPKKLVDSGFSDRMRKSGAQYHWALLPDVVSRLRFYINRLDQSEMAGSLSQVLEVDRVKGLLAQINFDAASHKDAGLTNGEAKFLLKLLSTFSWVLGDDRLLSVDYTFNVGTLN</sequence>
<proteinExistence type="predicted"/>
<reference evidence="1 2" key="1">
    <citation type="submission" date="2018-11" db="EMBL/GenBank/DDBJ databases">
        <title>Genomic Encyclopedia of Type Strains, Phase IV (KMG-IV): sequencing the most valuable type-strain genomes for metagenomic binning, comparative biology and taxonomic classification.</title>
        <authorList>
            <person name="Goeker M."/>
        </authorList>
    </citation>
    <scope>NUCLEOTIDE SEQUENCE [LARGE SCALE GENOMIC DNA]</scope>
    <source>
        <strain evidence="1 2">DSM 16974</strain>
    </source>
</reference>
<evidence type="ECO:0000313" key="1">
    <source>
        <dbReference type="EMBL" id="ROQ20061.1"/>
    </source>
</evidence>
<accession>A0A3N1NXC4</accession>
<organism evidence="1 2">
    <name type="scientific">Marinimicrobium koreense</name>
    <dbReference type="NCBI Taxonomy" id="306545"/>
    <lineage>
        <taxon>Bacteria</taxon>
        <taxon>Pseudomonadati</taxon>
        <taxon>Pseudomonadota</taxon>
        <taxon>Gammaproteobacteria</taxon>
        <taxon>Cellvibrionales</taxon>
        <taxon>Cellvibrionaceae</taxon>
        <taxon>Marinimicrobium</taxon>
    </lineage>
</organism>
<dbReference type="EMBL" id="RJUK01000001">
    <property type="protein sequence ID" value="ROQ20061.1"/>
    <property type="molecule type" value="Genomic_DNA"/>
</dbReference>
<evidence type="ECO:0008006" key="3">
    <source>
        <dbReference type="Google" id="ProtNLM"/>
    </source>
</evidence>
<dbReference type="AlphaFoldDB" id="A0A3N1NXC4"/>
<protein>
    <recommendedName>
        <fullName evidence="3">Asparagine synthase</fullName>
    </recommendedName>
</protein>
<gene>
    <name evidence="1" type="ORF">EDC38_0654</name>
</gene>